<dbReference type="SUPFAM" id="SSF56349">
    <property type="entry name" value="DNA breaking-rejoining enzymes"/>
    <property type="match status" value="1"/>
</dbReference>
<protein>
    <submittedName>
        <fullName evidence="8">Integrase family protein</fullName>
    </submittedName>
</protein>
<evidence type="ECO:0000256" key="2">
    <source>
        <dbReference type="ARBA" id="ARBA00022908"/>
    </source>
</evidence>
<dbReference type="OrthoDB" id="9803188at2"/>
<dbReference type="CDD" id="cd00796">
    <property type="entry name" value="INT_Rci_Hp1_C"/>
    <property type="match status" value="1"/>
</dbReference>
<evidence type="ECO:0000256" key="1">
    <source>
        <dbReference type="ARBA" id="ARBA00008857"/>
    </source>
</evidence>
<dbReference type="PANTHER" id="PTHR30349:SF41">
    <property type="entry name" value="INTEGRASE_RECOMBINASE PROTEIN MJ0367-RELATED"/>
    <property type="match status" value="1"/>
</dbReference>
<keyword evidence="4" id="KW-0233">DNA recombination</keyword>
<dbReference type="PANTHER" id="PTHR30349">
    <property type="entry name" value="PHAGE INTEGRASE-RELATED"/>
    <property type="match status" value="1"/>
</dbReference>
<dbReference type="Gene3D" id="1.10.443.10">
    <property type="entry name" value="Intergrase catalytic core"/>
    <property type="match status" value="1"/>
</dbReference>
<dbReference type="InterPro" id="IPR011010">
    <property type="entry name" value="DNA_brk_join_enz"/>
</dbReference>
<feature type="domain" description="Tyr recombinase" evidence="6">
    <location>
        <begin position="192"/>
        <end position="379"/>
    </location>
</feature>
<dbReference type="InterPro" id="IPR044068">
    <property type="entry name" value="CB"/>
</dbReference>
<reference evidence="8 9" key="1">
    <citation type="submission" date="2011-11" db="EMBL/GenBank/DDBJ databases">
        <title>Complete sequence of Granulicella mallensis MP5ACTX8.</title>
        <authorList>
            <consortium name="US DOE Joint Genome Institute"/>
            <person name="Lucas S."/>
            <person name="Copeland A."/>
            <person name="Lapidus A."/>
            <person name="Cheng J.-F."/>
            <person name="Goodwin L."/>
            <person name="Pitluck S."/>
            <person name="Peters L."/>
            <person name="Lu M."/>
            <person name="Detter J.C."/>
            <person name="Han C."/>
            <person name="Tapia R."/>
            <person name="Land M."/>
            <person name="Hauser L."/>
            <person name="Kyrpides N."/>
            <person name="Ivanova N."/>
            <person name="Mikhailova N."/>
            <person name="Pagani I."/>
            <person name="Rawat S."/>
            <person name="Mannisto M."/>
            <person name="Haggblom M."/>
            <person name="Woyke T."/>
        </authorList>
    </citation>
    <scope>NUCLEOTIDE SEQUENCE [LARGE SCALE GENOMIC DNA]</scope>
    <source>
        <strain evidence="9">ATCC BAA-1857 / DSM 23137 / MP5ACTX8</strain>
    </source>
</reference>
<keyword evidence="9" id="KW-1185">Reference proteome</keyword>
<dbReference type="InterPro" id="IPR002104">
    <property type="entry name" value="Integrase_catalytic"/>
</dbReference>
<feature type="domain" description="Core-binding (CB)" evidence="7">
    <location>
        <begin position="88"/>
        <end position="171"/>
    </location>
</feature>
<dbReference type="Pfam" id="PF00589">
    <property type="entry name" value="Phage_integrase"/>
    <property type="match status" value="1"/>
</dbReference>
<evidence type="ECO:0000256" key="4">
    <source>
        <dbReference type="ARBA" id="ARBA00023172"/>
    </source>
</evidence>
<evidence type="ECO:0000313" key="8">
    <source>
        <dbReference type="EMBL" id="AEU36149.1"/>
    </source>
</evidence>
<gene>
    <name evidence="8" type="ordered locus">AciX8_1812</name>
</gene>
<sequence>MPRGRKAAKVKGVFERSPGVWCAQYPSGAYPDGRTRWVRKSFGSDRAAAVSYVEKARLIERTGEGLLPTTARKPVLTFTEADRQAASVTVDELADDYLAFVQANPTEFKDQVNPPRVIKEIKEVFGSHPATTLEAHQIDDWLTEIQRKRDLAPGTVNRIKSTFSGIYRRALQRSKVKVNPVRNVPQRKMDNKIGKRLTDAEIEKLRNAIRKSGESKAHLAQYQPDVIEHRLCELDFALGTAWRKSEQYGLRWPQVDFKNKKITALNTKNGETYVCEMMGLAEKALRRLQKLKRSRLAGRKYDAPTDAVFAIGDNKKWFAQATKDAKLKIRWHDLRHTAISIVAEKAPFAVVQAFSRHKSSSMVMRYAHADSTTIRDHLAMLD</sequence>
<dbReference type="EMBL" id="CP003130">
    <property type="protein sequence ID" value="AEU36149.1"/>
    <property type="molecule type" value="Genomic_DNA"/>
</dbReference>
<dbReference type="eggNOG" id="COG0582">
    <property type="taxonomic scope" value="Bacteria"/>
</dbReference>
<dbReference type="Gene3D" id="1.10.150.130">
    <property type="match status" value="1"/>
</dbReference>
<comment type="similarity">
    <text evidence="1">Belongs to the 'phage' integrase family.</text>
</comment>
<dbReference type="STRING" id="682795.AciX8_1812"/>
<dbReference type="InterPro" id="IPR050090">
    <property type="entry name" value="Tyrosine_recombinase_XerCD"/>
</dbReference>
<evidence type="ECO:0000256" key="5">
    <source>
        <dbReference type="PROSITE-ProRule" id="PRU01248"/>
    </source>
</evidence>
<dbReference type="HOGENOM" id="CLU_723127_0_0_0"/>
<evidence type="ECO:0000259" key="7">
    <source>
        <dbReference type="PROSITE" id="PS51900"/>
    </source>
</evidence>
<keyword evidence="2" id="KW-0229">DNA integration</keyword>
<evidence type="ECO:0000256" key="3">
    <source>
        <dbReference type="ARBA" id="ARBA00023125"/>
    </source>
</evidence>
<dbReference type="PROSITE" id="PS51898">
    <property type="entry name" value="TYR_RECOMBINASE"/>
    <property type="match status" value="1"/>
</dbReference>
<evidence type="ECO:0000313" key="9">
    <source>
        <dbReference type="Proteomes" id="UP000007113"/>
    </source>
</evidence>
<dbReference type="GO" id="GO:0006310">
    <property type="term" value="P:DNA recombination"/>
    <property type="evidence" value="ECO:0007669"/>
    <property type="project" value="UniProtKB-KW"/>
</dbReference>
<organism evidence="8 9">
    <name type="scientific">Granulicella mallensis (strain ATCC BAA-1857 / DSM 23137 / MP5ACTX8)</name>
    <dbReference type="NCBI Taxonomy" id="682795"/>
    <lineage>
        <taxon>Bacteria</taxon>
        <taxon>Pseudomonadati</taxon>
        <taxon>Acidobacteriota</taxon>
        <taxon>Terriglobia</taxon>
        <taxon>Terriglobales</taxon>
        <taxon>Acidobacteriaceae</taxon>
        <taxon>Granulicella</taxon>
    </lineage>
</organism>
<dbReference type="GO" id="GO:0015074">
    <property type="term" value="P:DNA integration"/>
    <property type="evidence" value="ECO:0007669"/>
    <property type="project" value="UniProtKB-KW"/>
</dbReference>
<dbReference type="Proteomes" id="UP000007113">
    <property type="component" value="Chromosome"/>
</dbReference>
<keyword evidence="3 5" id="KW-0238">DNA-binding</keyword>
<evidence type="ECO:0000259" key="6">
    <source>
        <dbReference type="PROSITE" id="PS51898"/>
    </source>
</evidence>
<proteinExistence type="inferred from homology"/>
<dbReference type="InterPro" id="IPR010998">
    <property type="entry name" value="Integrase_recombinase_N"/>
</dbReference>
<dbReference type="InterPro" id="IPR013762">
    <property type="entry name" value="Integrase-like_cat_sf"/>
</dbReference>
<dbReference type="AlphaFoldDB" id="G8NR71"/>
<dbReference type="KEGG" id="gma:AciX8_1812"/>
<name>G8NR71_GRAMM</name>
<dbReference type="GO" id="GO:0003677">
    <property type="term" value="F:DNA binding"/>
    <property type="evidence" value="ECO:0007669"/>
    <property type="project" value="UniProtKB-UniRule"/>
</dbReference>
<accession>G8NR71</accession>
<dbReference type="PROSITE" id="PS51900">
    <property type="entry name" value="CB"/>
    <property type="match status" value="1"/>
</dbReference>